<proteinExistence type="inferred from homology"/>
<dbReference type="PANTHER" id="PTHR31689">
    <property type="entry name" value="DIAMINOPIMELATE EPIMERASE, CHLOROPLASTIC"/>
    <property type="match status" value="1"/>
</dbReference>
<comment type="subunit">
    <text evidence="8">Homodimer.</text>
</comment>
<evidence type="ECO:0000256" key="1">
    <source>
        <dbReference type="ARBA" id="ARBA00005196"/>
    </source>
</evidence>
<accession>A0ABY4CF86</accession>
<name>A0ABY4CF86_9BACL</name>
<evidence type="ECO:0000256" key="8">
    <source>
        <dbReference type="HAMAP-Rule" id="MF_00197"/>
    </source>
</evidence>
<evidence type="ECO:0000256" key="7">
    <source>
        <dbReference type="ARBA" id="ARBA00051712"/>
    </source>
</evidence>
<evidence type="ECO:0000256" key="6">
    <source>
        <dbReference type="ARBA" id="ARBA00023235"/>
    </source>
</evidence>
<feature type="active site" evidence="9">
    <location>
        <position position="71"/>
    </location>
</feature>
<dbReference type="NCBIfam" id="TIGR00652">
    <property type="entry name" value="DapF"/>
    <property type="match status" value="1"/>
</dbReference>
<dbReference type="PROSITE" id="PS01326">
    <property type="entry name" value="DAP_EPIMERASE"/>
    <property type="match status" value="1"/>
</dbReference>
<dbReference type="Proteomes" id="UP000830167">
    <property type="component" value="Chromosome"/>
</dbReference>
<organism evidence="10 11">
    <name type="scientific">Fodinisporobacter ferrooxydans</name>
    <dbReference type="NCBI Taxonomy" id="2901836"/>
    <lineage>
        <taxon>Bacteria</taxon>
        <taxon>Bacillati</taxon>
        <taxon>Bacillota</taxon>
        <taxon>Bacilli</taxon>
        <taxon>Bacillales</taxon>
        <taxon>Alicyclobacillaceae</taxon>
        <taxon>Fodinisporobacter</taxon>
    </lineage>
</organism>
<dbReference type="InterPro" id="IPR001653">
    <property type="entry name" value="DAP_epimerase_DapF"/>
</dbReference>
<feature type="binding site" evidence="8">
    <location>
        <position position="11"/>
    </location>
    <ligand>
        <name>substrate</name>
    </ligand>
</feature>
<feature type="active site" description="Proton donor" evidence="8">
    <location>
        <position position="71"/>
    </location>
</feature>
<feature type="binding site" evidence="8">
    <location>
        <position position="62"/>
    </location>
    <ligand>
        <name>substrate</name>
    </ligand>
</feature>
<comment type="pathway">
    <text evidence="1 8">Amino-acid biosynthesis; L-lysine biosynthesis via DAP pathway; DL-2,6-diaminopimelate from LL-2,6-diaminopimelate: step 1/1.</text>
</comment>
<evidence type="ECO:0000256" key="5">
    <source>
        <dbReference type="ARBA" id="ARBA00023154"/>
    </source>
</evidence>
<comment type="caution">
    <text evidence="8">Lacks conserved residue(s) required for the propagation of feature annotation.</text>
</comment>
<comment type="subcellular location">
    <subcellularLocation>
        <location evidence="8">Cytoplasm</location>
    </subcellularLocation>
</comment>
<feature type="binding site" evidence="8">
    <location>
        <position position="193"/>
    </location>
    <ligand>
        <name>substrate</name>
    </ligand>
</feature>
<feature type="binding site" evidence="8">
    <location>
        <begin position="211"/>
        <end position="212"/>
    </location>
    <ligand>
        <name>substrate</name>
    </ligand>
</feature>
<feature type="binding site" evidence="8">
    <location>
        <begin position="221"/>
        <end position="222"/>
    </location>
    <ligand>
        <name>substrate</name>
    </ligand>
</feature>
<comment type="similarity">
    <text evidence="2 8">Belongs to the diaminopimelate epimerase family.</text>
</comment>
<dbReference type="EC" id="5.1.1.7" evidence="3 8"/>
<dbReference type="EMBL" id="CP089291">
    <property type="protein sequence ID" value="UOF89192.1"/>
    <property type="molecule type" value="Genomic_DNA"/>
</dbReference>
<gene>
    <name evidence="8 10" type="primary">dapF</name>
    <name evidence="10" type="ORF">LSG31_14880</name>
</gene>
<dbReference type="RefSeq" id="WP_347435876.1">
    <property type="nucleotide sequence ID" value="NZ_CP089291.1"/>
</dbReference>
<protein>
    <recommendedName>
        <fullName evidence="3 8">Diaminopimelate epimerase</fullName>
        <shortName evidence="8">DAP epimerase</shortName>
        <ecNumber evidence="3 8">5.1.1.7</ecNumber>
    </recommendedName>
    <alternativeName>
        <fullName evidence="8">PLP-independent amino acid racemase</fullName>
    </alternativeName>
</protein>
<dbReference type="Pfam" id="PF01678">
    <property type="entry name" value="DAP_epimerase"/>
    <property type="match status" value="2"/>
</dbReference>
<keyword evidence="5 8" id="KW-0457">Lysine biosynthesis</keyword>
<comment type="function">
    <text evidence="8">Catalyzes the stereoinversion of LL-2,6-diaminopimelate (L,L-DAP) to meso-diaminopimelate (meso-DAP), a precursor of L-lysine and an essential component of the bacterial peptidoglycan.</text>
</comment>
<evidence type="ECO:0000313" key="10">
    <source>
        <dbReference type="EMBL" id="UOF89192.1"/>
    </source>
</evidence>
<dbReference type="Gene3D" id="3.10.310.10">
    <property type="entry name" value="Diaminopimelate Epimerase, Chain A, domain 1"/>
    <property type="match status" value="2"/>
</dbReference>
<comment type="catalytic activity">
    <reaction evidence="7 8">
        <text>(2S,6S)-2,6-diaminopimelate = meso-2,6-diaminopimelate</text>
        <dbReference type="Rhea" id="RHEA:15393"/>
        <dbReference type="ChEBI" id="CHEBI:57609"/>
        <dbReference type="ChEBI" id="CHEBI:57791"/>
        <dbReference type="EC" id="5.1.1.7"/>
    </reaction>
</comment>
<dbReference type="PANTHER" id="PTHR31689:SF0">
    <property type="entry name" value="DIAMINOPIMELATE EPIMERASE"/>
    <property type="match status" value="1"/>
</dbReference>
<dbReference type="GO" id="GO:0008837">
    <property type="term" value="F:diaminopimelate epimerase activity"/>
    <property type="evidence" value="ECO:0007669"/>
    <property type="project" value="UniProtKB-EC"/>
</dbReference>
<dbReference type="HAMAP" id="MF_00197">
    <property type="entry name" value="DAP_epimerase"/>
    <property type="match status" value="1"/>
</dbReference>
<dbReference type="SUPFAM" id="SSF54506">
    <property type="entry name" value="Diaminopimelate epimerase-like"/>
    <property type="match status" value="2"/>
</dbReference>
<keyword evidence="8" id="KW-0963">Cytoplasm</keyword>
<keyword evidence="4 8" id="KW-0028">Amino-acid biosynthesis</keyword>
<feature type="binding site" evidence="8">
    <location>
        <position position="160"/>
    </location>
    <ligand>
        <name>substrate</name>
    </ligand>
</feature>
<feature type="binding site" evidence="8">
    <location>
        <begin position="72"/>
        <end position="73"/>
    </location>
    <ligand>
        <name>substrate</name>
    </ligand>
</feature>
<evidence type="ECO:0000256" key="9">
    <source>
        <dbReference type="PROSITE-ProRule" id="PRU10125"/>
    </source>
</evidence>
<feature type="site" description="Could be important to modulate the pK values of the two catalytic cysteine residues" evidence="8">
    <location>
        <position position="211"/>
    </location>
</feature>
<evidence type="ECO:0000313" key="11">
    <source>
        <dbReference type="Proteomes" id="UP000830167"/>
    </source>
</evidence>
<evidence type="ECO:0000256" key="3">
    <source>
        <dbReference type="ARBA" id="ARBA00013080"/>
    </source>
</evidence>
<evidence type="ECO:0000256" key="2">
    <source>
        <dbReference type="ARBA" id="ARBA00010219"/>
    </source>
</evidence>
<evidence type="ECO:0000256" key="4">
    <source>
        <dbReference type="ARBA" id="ARBA00022605"/>
    </source>
</evidence>
<keyword evidence="11" id="KW-1185">Reference proteome</keyword>
<feature type="active site" description="Proton acceptor" evidence="8">
    <location>
        <position position="220"/>
    </location>
</feature>
<sequence length="286" mass="31338">MQFTKMHGLGNDFIIVAGMKQVHENVNQLAVRMCDRNFGIGADGLVYILPSAAADFQMRIFNSDGSEPEQCGNAIRCVGKYVYDHRLTDQTTIRVETKAGIQTLELTVTDKRVQSVRVDMGVPILQGLQIPTAIDQDVVLQVPISADGFQSTFTAVSMGNPHCVIMMDRLADLPFDQVGPALEVHPYFPKKTNVEFVEVHAPKEVTMRVWERGAGETLACGTGACAVCVAGVLAGRTERRVLVHLKGGDLEIEWSQTDNHVYMTGPAVEVFQGQWLLSCLNTGKMA</sequence>
<reference evidence="10" key="1">
    <citation type="submission" date="2021-12" db="EMBL/GenBank/DDBJ databases">
        <title>Alicyclobacillaceae gen. nov., sp. nov., isolated from chalcocite enrichment system.</title>
        <authorList>
            <person name="Jiang Z."/>
        </authorList>
    </citation>
    <scope>NUCLEOTIDE SEQUENCE</scope>
    <source>
        <strain evidence="10">MYW30-H2</strain>
    </source>
</reference>
<keyword evidence="6 8" id="KW-0413">Isomerase</keyword>
<dbReference type="InterPro" id="IPR018510">
    <property type="entry name" value="DAP_epimerase_AS"/>
</dbReference>
<feature type="site" description="Could be important to modulate the pK values of the two catalytic cysteine residues" evidence="8">
    <location>
        <position position="162"/>
    </location>
</feature>